<dbReference type="RefSeq" id="WP_074985695.1">
    <property type="nucleotide sequence ID" value="NZ_CADFGN010000012.1"/>
</dbReference>
<dbReference type="Gene3D" id="1.20.120.1760">
    <property type="match status" value="1"/>
</dbReference>
<gene>
    <name evidence="2" type="ORF">SAMN05216550_114116</name>
</gene>
<proteinExistence type="predicted"/>
<name>A0AAQ1GJN8_9BURK</name>
<organism evidence="2 3">
    <name type="scientific">Paraburkholderia tropica</name>
    <dbReference type="NCBI Taxonomy" id="92647"/>
    <lineage>
        <taxon>Bacteria</taxon>
        <taxon>Pseudomonadati</taxon>
        <taxon>Pseudomonadota</taxon>
        <taxon>Betaproteobacteria</taxon>
        <taxon>Burkholderiales</taxon>
        <taxon>Burkholderiaceae</taxon>
        <taxon>Paraburkholderia</taxon>
    </lineage>
</organism>
<dbReference type="InterPro" id="IPR043130">
    <property type="entry name" value="CDP-OH_PTrfase_TM_dom"/>
</dbReference>
<evidence type="ECO:0000313" key="3">
    <source>
        <dbReference type="Proteomes" id="UP000183529"/>
    </source>
</evidence>
<reference evidence="2 3" key="1">
    <citation type="submission" date="2016-10" db="EMBL/GenBank/DDBJ databases">
        <authorList>
            <person name="Varghese N."/>
            <person name="Submissions S."/>
        </authorList>
    </citation>
    <scope>NUCLEOTIDE SEQUENCE [LARGE SCALE GENOMIC DNA]</scope>
    <source>
        <strain evidence="2 3">LMG 22274</strain>
    </source>
</reference>
<protein>
    <submittedName>
        <fullName evidence="2">Phosphatidylglycerophosphate synthase</fullName>
    </submittedName>
</protein>
<sequence length="214" mass="22651">MDDNRRPIKTRSNAAIVALSSFLAGTRVTPNQISCASAVFAFIGALALLNPESIVAMVVAIVCIQLRLLCNVVDGLVAVEGGKKSIVGPIFNEFPDRVADSLLLVAAGMAAGMPWLGWAAALFAALTAYVRVFGGSVGVPQRFIGPMAKQHRMAVLTLACVATIVETWLQRHHVGLFIALVVIAAGSALTCVTRTRALVQDLHAQQTTEENHHA</sequence>
<feature type="transmembrane region" description="Helical" evidence="1">
    <location>
        <begin position="151"/>
        <end position="169"/>
    </location>
</feature>
<keyword evidence="1" id="KW-0812">Transmembrane</keyword>
<keyword evidence="1" id="KW-0472">Membrane</keyword>
<feature type="transmembrane region" description="Helical" evidence="1">
    <location>
        <begin position="122"/>
        <end position="139"/>
    </location>
</feature>
<evidence type="ECO:0000256" key="1">
    <source>
        <dbReference type="SAM" id="Phobius"/>
    </source>
</evidence>
<dbReference type="EMBL" id="FNZM01000014">
    <property type="protein sequence ID" value="SEK04819.1"/>
    <property type="molecule type" value="Genomic_DNA"/>
</dbReference>
<comment type="caution">
    <text evidence="2">The sequence shown here is derived from an EMBL/GenBank/DDBJ whole genome shotgun (WGS) entry which is preliminary data.</text>
</comment>
<keyword evidence="1" id="KW-1133">Transmembrane helix</keyword>
<evidence type="ECO:0000313" key="2">
    <source>
        <dbReference type="EMBL" id="SEK04819.1"/>
    </source>
</evidence>
<feature type="transmembrane region" description="Helical" evidence="1">
    <location>
        <begin position="175"/>
        <end position="193"/>
    </location>
</feature>
<accession>A0AAQ1GJN8</accession>
<dbReference type="Proteomes" id="UP000183529">
    <property type="component" value="Unassembled WGS sequence"/>
</dbReference>
<dbReference type="AlphaFoldDB" id="A0AAQ1GJN8"/>